<reference evidence="1" key="1">
    <citation type="submission" date="2020-05" db="EMBL/GenBank/DDBJ databases">
        <authorList>
            <person name="Chiriac C."/>
            <person name="Salcher M."/>
            <person name="Ghai R."/>
            <person name="Kavagutti S V."/>
        </authorList>
    </citation>
    <scope>NUCLEOTIDE SEQUENCE</scope>
</reference>
<dbReference type="EMBL" id="CAEZSV010000035">
    <property type="protein sequence ID" value="CAB4548870.1"/>
    <property type="molecule type" value="Genomic_DNA"/>
</dbReference>
<protein>
    <submittedName>
        <fullName evidence="1">Unannotated protein</fullName>
    </submittedName>
</protein>
<dbReference type="Pfam" id="PF18986">
    <property type="entry name" value="DUF5719"/>
    <property type="match status" value="1"/>
</dbReference>
<evidence type="ECO:0000313" key="1">
    <source>
        <dbReference type="EMBL" id="CAB4548870.1"/>
    </source>
</evidence>
<name>A0A6J6CBQ9_9ZZZZ</name>
<accession>A0A6J6CBQ9</accession>
<dbReference type="InterPro" id="IPR043777">
    <property type="entry name" value="DUF5719"/>
</dbReference>
<proteinExistence type="predicted"/>
<gene>
    <name evidence="1" type="ORF">UFOPK1506_00308</name>
</gene>
<dbReference type="AlphaFoldDB" id="A0A6J6CBQ9"/>
<organism evidence="1">
    <name type="scientific">freshwater metagenome</name>
    <dbReference type="NCBI Taxonomy" id="449393"/>
    <lineage>
        <taxon>unclassified sequences</taxon>
        <taxon>metagenomes</taxon>
        <taxon>ecological metagenomes</taxon>
    </lineage>
</organism>
<sequence>MRKPALILAAFTAVVVLASLVEGEQAPRGYVESVSTFVCPAQYRDMNGAIHFSDSTAKSAIIDGKNRSMKKGASRVVALGKKARVVAGNTATPIIVASKSATWLGLSQCSPSAGEFWFVGGTSDVTSLGYFQFINENLGKAIIDVELWSEDGSESTRTLTIPGRSMKSFPLTTFMPGKKVTAFHIVSRSGLIRAALFDERRKGLTNYGGDFVAPAVTPAQKFVIPGIPGAKIGKKSKVTSQKLRLFVPGESDAIIQVTYISPSGIFAPIGLDSLRIPAQKVVEVDLKSLPKSQLFSIGVSASEPVVGAVLTRGRFGNRSEIAWSTSTNVSTGEQIALPEKSGWLSIVTDAPKVSFTVLGARGKKSTVTIKVDSMAIWKVPESARAIQFSTRAAKMSLAFAMLNSSGLATTSLAPALAKELTALPVVDSGLFVPTAPSS</sequence>